<dbReference type="Pfam" id="PF13632">
    <property type="entry name" value="Glyco_trans_2_3"/>
    <property type="match status" value="1"/>
</dbReference>
<evidence type="ECO:0000313" key="6">
    <source>
        <dbReference type="EMBL" id="RXJ72713.1"/>
    </source>
</evidence>
<keyword evidence="4" id="KW-1133">Transmembrane helix</keyword>
<dbReference type="InterPro" id="IPR029044">
    <property type="entry name" value="Nucleotide-diphossugar_trans"/>
</dbReference>
<dbReference type="Proteomes" id="UP000290287">
    <property type="component" value="Unassembled WGS sequence"/>
</dbReference>
<comment type="caution">
    <text evidence="6">The sequence shown here is derived from an EMBL/GenBank/DDBJ whole genome shotgun (WGS) entry which is preliminary data.</text>
</comment>
<gene>
    <name evidence="6" type="ORF">CS022_13845</name>
</gene>
<dbReference type="GO" id="GO:0016757">
    <property type="term" value="F:glycosyltransferase activity"/>
    <property type="evidence" value="ECO:0007669"/>
    <property type="project" value="UniProtKB-KW"/>
</dbReference>
<keyword evidence="3" id="KW-0808">Transferase</keyword>
<organism evidence="6 7">
    <name type="scientific">Veronia nyctiphanis</name>
    <dbReference type="NCBI Taxonomy" id="1278244"/>
    <lineage>
        <taxon>Bacteria</taxon>
        <taxon>Pseudomonadati</taxon>
        <taxon>Pseudomonadota</taxon>
        <taxon>Gammaproteobacteria</taxon>
        <taxon>Vibrionales</taxon>
        <taxon>Vibrionaceae</taxon>
        <taxon>Veronia</taxon>
    </lineage>
</organism>
<evidence type="ECO:0000256" key="2">
    <source>
        <dbReference type="ARBA" id="ARBA00022676"/>
    </source>
</evidence>
<dbReference type="OrthoDB" id="9766299at2"/>
<dbReference type="AlphaFoldDB" id="A0A4Q0YQ44"/>
<evidence type="ECO:0000256" key="4">
    <source>
        <dbReference type="SAM" id="Phobius"/>
    </source>
</evidence>
<evidence type="ECO:0000256" key="3">
    <source>
        <dbReference type="ARBA" id="ARBA00022679"/>
    </source>
</evidence>
<accession>A0A4Q0YQ44</accession>
<name>A0A4Q0YQ44_9GAMM</name>
<keyword evidence="4" id="KW-0472">Membrane</keyword>
<comment type="similarity">
    <text evidence="1">Belongs to the glycosyltransferase 2 family.</text>
</comment>
<dbReference type="InterPro" id="IPR001173">
    <property type="entry name" value="Glyco_trans_2-like"/>
</dbReference>
<keyword evidence="4" id="KW-0812">Transmembrane</keyword>
<reference evidence="6 7" key="1">
    <citation type="submission" date="2017-10" db="EMBL/GenBank/DDBJ databases">
        <title>Nyctiphanis sp. nov., isolated from the stomach of the euphausiid Nyctiphanes simplex (Hansen, 1911) in the Gulf of California.</title>
        <authorList>
            <person name="Gomez-Gil B."/>
            <person name="Aguilar-Mendez M."/>
            <person name="Lopez-Cortes A."/>
            <person name="Gomez-Gutierrez J."/>
            <person name="Roque A."/>
            <person name="Lang E."/>
            <person name="Gonzalez-Castillo A."/>
        </authorList>
    </citation>
    <scope>NUCLEOTIDE SEQUENCE [LARGE SCALE GENOMIC DNA]</scope>
    <source>
        <strain evidence="6 7">CAIM 600</strain>
    </source>
</reference>
<dbReference type="SUPFAM" id="SSF53448">
    <property type="entry name" value="Nucleotide-diphospho-sugar transferases"/>
    <property type="match status" value="1"/>
</dbReference>
<feature type="transmembrane region" description="Helical" evidence="4">
    <location>
        <begin position="103"/>
        <end position="128"/>
    </location>
</feature>
<dbReference type="PANTHER" id="PTHR43630:SF1">
    <property type="entry name" value="POLY-BETA-1,6-N-ACETYL-D-GLUCOSAMINE SYNTHASE"/>
    <property type="match status" value="1"/>
</dbReference>
<sequence length="190" mass="22119">MLVIAGAFGVFKRELLFAIDGYRSTVGEDMDITLKAQRYIKQKRSEGEHVRMAYIPEACCYTECPEDFKNLLTQRLRWQRAFIDCALVYWDGFLNVFSKRVSAYFLLDSLLLGTLVAFSNLFVLISLIFTDEPYAFTLAIIMLSTSLFFSSLQNIIALIKSRETGFKYSWQDYMKIMLFFPVDLFFFPLN</sequence>
<protein>
    <recommendedName>
        <fullName evidence="5">Glycosyltransferase 2-like domain-containing protein</fullName>
    </recommendedName>
</protein>
<keyword evidence="2" id="KW-0328">Glycosyltransferase</keyword>
<evidence type="ECO:0000313" key="7">
    <source>
        <dbReference type="Proteomes" id="UP000290287"/>
    </source>
</evidence>
<evidence type="ECO:0000256" key="1">
    <source>
        <dbReference type="ARBA" id="ARBA00006739"/>
    </source>
</evidence>
<evidence type="ECO:0000259" key="5">
    <source>
        <dbReference type="Pfam" id="PF13632"/>
    </source>
</evidence>
<dbReference type="EMBL" id="PEIB01000016">
    <property type="protein sequence ID" value="RXJ72713.1"/>
    <property type="molecule type" value="Genomic_DNA"/>
</dbReference>
<proteinExistence type="inferred from homology"/>
<feature type="domain" description="Glycosyltransferase 2-like" evidence="5">
    <location>
        <begin position="1"/>
        <end position="145"/>
    </location>
</feature>
<dbReference type="PANTHER" id="PTHR43630">
    <property type="entry name" value="POLY-BETA-1,6-N-ACETYL-D-GLUCOSAMINE SYNTHASE"/>
    <property type="match status" value="1"/>
</dbReference>
<dbReference type="RefSeq" id="WP_129122762.1">
    <property type="nucleotide sequence ID" value="NZ_PEIB01000016.1"/>
</dbReference>
<keyword evidence="7" id="KW-1185">Reference proteome</keyword>
<feature type="transmembrane region" description="Helical" evidence="4">
    <location>
        <begin position="134"/>
        <end position="152"/>
    </location>
</feature>